<name>A0A3P3YIF9_PLABS</name>
<feature type="coiled-coil region" evidence="1">
    <location>
        <begin position="154"/>
        <end position="191"/>
    </location>
</feature>
<geneLocation type="mitochondrion" evidence="4"/>
<feature type="transmembrane region" description="Helical" evidence="2">
    <location>
        <begin position="286"/>
        <end position="312"/>
    </location>
</feature>
<gene>
    <name evidence="4" type="ORF">PLBR_LOCUS6855</name>
</gene>
<keyword evidence="1" id="KW-0175">Coiled coil</keyword>
<accession>A0A3P3YIF9</accession>
<keyword evidence="2" id="KW-0472">Membrane</keyword>
<evidence type="ECO:0000256" key="1">
    <source>
        <dbReference type="SAM" id="Coils"/>
    </source>
</evidence>
<keyword evidence="2" id="KW-0812">Transmembrane</keyword>
<organism evidence="4 5">
    <name type="scientific">Plasmodiophora brassicae</name>
    <name type="common">Clubroot disease agent</name>
    <dbReference type="NCBI Taxonomy" id="37360"/>
    <lineage>
        <taxon>Eukaryota</taxon>
        <taxon>Sar</taxon>
        <taxon>Rhizaria</taxon>
        <taxon>Endomyxa</taxon>
        <taxon>Phytomyxea</taxon>
        <taxon>Plasmodiophorida</taxon>
        <taxon>Plasmodiophoridae</taxon>
        <taxon>Plasmodiophora</taxon>
    </lineage>
</organism>
<protein>
    <submittedName>
        <fullName evidence="4">Uncharacterized protein</fullName>
    </submittedName>
</protein>
<keyword evidence="4" id="KW-0496">Mitochondrion</keyword>
<feature type="signal peptide" evidence="3">
    <location>
        <begin position="1"/>
        <end position="31"/>
    </location>
</feature>
<feature type="chain" id="PRO_5018011426" evidence="3">
    <location>
        <begin position="32"/>
        <end position="316"/>
    </location>
</feature>
<sequence>MLMSHAHLQGGRRCTAILLMAVIMLVHMVSGGLITGVAVVGTVKLAANGCQQHVNHKKETIRADADRYEKMTKTLGAAIQVSADAVKTSYSADAERDHIRTSLLEDELEKLHESNKAEKDHRADIERKKTRTELETYRTEASIDDRMQQALVESRKKSCELEAIKQELRELERLEEERHKQEQRRQQIGKVEEDTAQSISRAQAQSQIAVVAALGLLGTGALTARRSSKQAVVAQQRKKNHAMTLGAVTAASVGMATMFARRREWTRTTAVNNDLPSAGSTDDAELPVGVIVGAVVGGVALLAAVIAIVAIANKGN</sequence>
<reference evidence="4 5" key="1">
    <citation type="submission" date="2018-03" db="EMBL/GenBank/DDBJ databases">
        <authorList>
            <person name="Fogelqvist J."/>
        </authorList>
    </citation>
    <scope>NUCLEOTIDE SEQUENCE [LARGE SCALE GENOMIC DNA]</scope>
</reference>
<proteinExistence type="predicted"/>
<evidence type="ECO:0000256" key="3">
    <source>
        <dbReference type="SAM" id="SignalP"/>
    </source>
</evidence>
<dbReference type="AlphaFoldDB" id="A0A3P3YIF9"/>
<keyword evidence="2" id="KW-1133">Transmembrane helix</keyword>
<evidence type="ECO:0000313" key="5">
    <source>
        <dbReference type="Proteomes" id="UP000290189"/>
    </source>
</evidence>
<evidence type="ECO:0000256" key="2">
    <source>
        <dbReference type="SAM" id="Phobius"/>
    </source>
</evidence>
<keyword evidence="3" id="KW-0732">Signal</keyword>
<dbReference type="EMBL" id="OVEO01000012">
    <property type="protein sequence ID" value="SPQ99640.1"/>
    <property type="molecule type" value="Genomic_DNA"/>
</dbReference>
<dbReference type="Proteomes" id="UP000290189">
    <property type="component" value="Unassembled WGS sequence"/>
</dbReference>
<evidence type="ECO:0000313" key="4">
    <source>
        <dbReference type="EMBL" id="SPQ99640.1"/>
    </source>
</evidence>
<feature type="transmembrane region" description="Helical" evidence="2">
    <location>
        <begin position="242"/>
        <end position="260"/>
    </location>
</feature>